<gene>
    <name evidence="3" type="ORF">FOC69_23085</name>
</gene>
<feature type="domain" description="Glycosyltransferase subfamily 4-like N-terminal" evidence="2">
    <location>
        <begin position="19"/>
        <end position="192"/>
    </location>
</feature>
<dbReference type="PANTHER" id="PTHR12526:SF627">
    <property type="entry name" value="D-RHAMNOSYLTRANSFERASE WBPZ"/>
    <property type="match status" value="1"/>
</dbReference>
<dbReference type="Gene3D" id="3.40.50.2000">
    <property type="entry name" value="Glycogen Phosphorylase B"/>
    <property type="match status" value="2"/>
</dbReference>
<dbReference type="Proteomes" id="UP000501467">
    <property type="component" value="Chromosome"/>
</dbReference>
<dbReference type="InterPro" id="IPR028098">
    <property type="entry name" value="Glyco_trans_4-like_N"/>
</dbReference>
<dbReference type="Pfam" id="PF13439">
    <property type="entry name" value="Glyco_transf_4"/>
    <property type="match status" value="1"/>
</dbReference>
<dbReference type="SUPFAM" id="SSF53756">
    <property type="entry name" value="UDP-Glycosyltransferase/glycogen phosphorylase"/>
    <property type="match status" value="1"/>
</dbReference>
<reference evidence="3 4" key="1">
    <citation type="submission" date="2020-05" db="EMBL/GenBank/DDBJ databases">
        <title>FDA dAtabase for Regulatory Grade micrObial Sequences (FDA-ARGOS): Supporting development and validation of Infectious Disease Dx tests.</title>
        <authorList>
            <person name="Bojja K."/>
            <person name="Kessler A."/>
            <person name="Tallon L."/>
            <person name="Sadzewicz L."/>
            <person name="Zhao X."/>
            <person name="Vavikolanu K."/>
            <person name="Mehta A."/>
            <person name="Aluvathingal J."/>
            <person name="Nadendla S."/>
            <person name="Myers T."/>
            <person name="Yan Y."/>
            <person name="Sichtig H."/>
        </authorList>
    </citation>
    <scope>NUCLEOTIDE SEQUENCE [LARGE SCALE GENOMIC DNA]</scope>
    <source>
        <strain evidence="3 4">FDAARGOS_763</strain>
    </source>
</reference>
<dbReference type="GO" id="GO:0016757">
    <property type="term" value="F:glycosyltransferase activity"/>
    <property type="evidence" value="ECO:0007669"/>
    <property type="project" value="InterPro"/>
</dbReference>
<protein>
    <submittedName>
        <fullName evidence="3">Glycosyltransferase</fullName>
    </submittedName>
</protein>
<dbReference type="PANTHER" id="PTHR12526">
    <property type="entry name" value="GLYCOSYLTRANSFERASE"/>
    <property type="match status" value="1"/>
</dbReference>
<evidence type="ECO:0000259" key="1">
    <source>
        <dbReference type="Pfam" id="PF00534"/>
    </source>
</evidence>
<evidence type="ECO:0000313" key="4">
    <source>
        <dbReference type="Proteomes" id="UP000501467"/>
    </source>
</evidence>
<dbReference type="EMBL" id="CP054003">
    <property type="protein sequence ID" value="QKH87071.1"/>
    <property type="molecule type" value="Genomic_DNA"/>
</dbReference>
<dbReference type="RefSeq" id="WP_005780384.1">
    <property type="nucleotide sequence ID" value="NZ_CP018937.1"/>
</dbReference>
<accession>A0AAP9NGW3</accession>
<feature type="domain" description="Glycosyl transferase family 1" evidence="1">
    <location>
        <begin position="196"/>
        <end position="362"/>
    </location>
</feature>
<sequence>MKTQKPVVLYISNYAGFLGANRSLYQLILELKKEEQITPIVLLPCAGLLSDKLDAIGVKVITHGFYFSVVQASGFKERIKGVCRSLWNFTHIFKIFFKIRKYNINIIHTNTSVVDIGVYLSIMMKVKHVWHIREFAQQHYHFKYSFGEKIARLMYAKGADRIIVISEALRLYYSKFVEPSNIIKIYNGLNIEDYAFNDVKQTKVLEIALVGLLHPSKHQDIVINAISILVHQYNISCIHLHIFGNSSSVAYFSDLKNIVTSNSLENYVTFHGYVDNMVDVLSHMHVGVLASEFEAFGRVTIEYMLSKMIAVVSDSGANTELVVNGVTGYVFTLNDIQGLSRIIYHILDNPNERSKIISTAYNYAVENFSSSINAKRIFELYSTLLIN</sequence>
<evidence type="ECO:0000259" key="2">
    <source>
        <dbReference type="Pfam" id="PF13439"/>
    </source>
</evidence>
<dbReference type="AlphaFoldDB" id="A0AAP9NGW3"/>
<organism evidence="3 4">
    <name type="scientific">Bacteroides fragilis</name>
    <dbReference type="NCBI Taxonomy" id="817"/>
    <lineage>
        <taxon>Bacteria</taxon>
        <taxon>Pseudomonadati</taxon>
        <taxon>Bacteroidota</taxon>
        <taxon>Bacteroidia</taxon>
        <taxon>Bacteroidales</taxon>
        <taxon>Bacteroidaceae</taxon>
        <taxon>Bacteroides</taxon>
    </lineage>
</organism>
<proteinExistence type="predicted"/>
<name>A0AAP9NGW3_BACFG</name>
<dbReference type="Pfam" id="PF00534">
    <property type="entry name" value="Glycos_transf_1"/>
    <property type="match status" value="1"/>
</dbReference>
<dbReference type="InterPro" id="IPR001296">
    <property type="entry name" value="Glyco_trans_1"/>
</dbReference>
<evidence type="ECO:0000313" key="3">
    <source>
        <dbReference type="EMBL" id="QKH87071.1"/>
    </source>
</evidence>